<dbReference type="Proteomes" id="UP000030651">
    <property type="component" value="Unassembled WGS sequence"/>
</dbReference>
<feature type="transmembrane region" description="Helical" evidence="2">
    <location>
        <begin position="179"/>
        <end position="202"/>
    </location>
</feature>
<dbReference type="HOGENOM" id="CLU_020690_0_0_1"/>
<feature type="transmembrane region" description="Helical" evidence="2">
    <location>
        <begin position="59"/>
        <end position="79"/>
    </location>
</feature>
<feature type="transmembrane region" description="Helical" evidence="2">
    <location>
        <begin position="222"/>
        <end position="243"/>
    </location>
</feature>
<dbReference type="InParanoid" id="W3X2I6"/>
<dbReference type="AlphaFoldDB" id="W3X2I6"/>
<keyword evidence="2" id="KW-0472">Membrane</keyword>
<feature type="region of interest" description="Disordered" evidence="1">
    <location>
        <begin position="482"/>
        <end position="502"/>
    </location>
</feature>
<feature type="transmembrane region" description="Helical" evidence="2">
    <location>
        <begin position="133"/>
        <end position="159"/>
    </location>
</feature>
<sequence length="676" mass="74241">MSGSESIGSGYSAGSAYAMNMSMSNTSSSSLLQASSSNSTYQVINQLKFLAAKSIRNSAIILAVFNTIAAFATAMGILYDCYQRAKRNSPRGKPVRVWNCVTGAETYPFILSLAITIQGIIFAVSQSRGLDGLFASGCSLISSFMLPGIFIVPFLQLIFGLELTFRGLRTKPFPKRGKWTVAICFAVWTTLLLVMGLITFFVPSADFCFASLFWFVAKWAEGGFALFTFMSVVLIGCAITIFLKLTRHSTIETSERVEASRMVYFLSVAIVSDVLVVPFFIYLTFSNFGDSEGTSGLTLSMIATVVVNVSGLMNGGLHLFFRSNIISTIGPRDKMAEYERQQLKHKIRKADPEYDFTSHALQSVSGSKSLRRVDSEETLVKRYEKDEEDAIESRSTRTYGYSPKPVMSNGVFPTTSIPRVPEPVELPTPAAPSTGFPKRRPSTSYSLFPNTNMANNTASITILPPTTYSPIENNNNISRFEDFDNNTLKPPPSIKNRHMRNSSMASSATVQIGLRFSNVADMPPMASSIVKNAEQVHNLDCPKAIRPSPLAAFATTDEPVWPSEPASPVSATPSRDPTTKDSRMKTLPPVPRPINRINTNIENSRQQFDDTPILSAAVYRPESPSKKVPSPKGVGFQFPSPKRTNTTPLQMSTRTPPPMTRSRGNSDVTQPRGDWI</sequence>
<dbReference type="RefSeq" id="XP_007836237.1">
    <property type="nucleotide sequence ID" value="XM_007838046.1"/>
</dbReference>
<accession>W3X2I6</accession>
<evidence type="ECO:0000256" key="1">
    <source>
        <dbReference type="SAM" id="MobiDB-lite"/>
    </source>
</evidence>
<reference evidence="4" key="1">
    <citation type="journal article" date="2015" name="BMC Genomics">
        <title>Genomic and transcriptomic analysis of the endophytic fungus Pestalotiopsis fici reveals its lifestyle and high potential for synthesis of natural products.</title>
        <authorList>
            <person name="Wang X."/>
            <person name="Zhang X."/>
            <person name="Liu L."/>
            <person name="Xiang M."/>
            <person name="Wang W."/>
            <person name="Sun X."/>
            <person name="Che Y."/>
            <person name="Guo L."/>
            <person name="Liu G."/>
            <person name="Guo L."/>
            <person name="Wang C."/>
            <person name="Yin W.B."/>
            <person name="Stadler M."/>
            <person name="Zhang X."/>
            <person name="Liu X."/>
        </authorList>
    </citation>
    <scope>NUCLEOTIDE SEQUENCE [LARGE SCALE GENOMIC DNA]</scope>
    <source>
        <strain evidence="4">W106-1 / CGMCC3.15140</strain>
    </source>
</reference>
<dbReference type="STRING" id="1229662.W3X2I6"/>
<dbReference type="CDD" id="cd00637">
    <property type="entry name" value="7tm_classA_rhodopsin-like"/>
    <property type="match status" value="1"/>
</dbReference>
<name>W3X2I6_PESFW</name>
<evidence type="ECO:0000256" key="2">
    <source>
        <dbReference type="SAM" id="Phobius"/>
    </source>
</evidence>
<keyword evidence="2" id="KW-1133">Transmembrane helix</keyword>
<dbReference type="KEGG" id="pfy:PFICI_09465"/>
<gene>
    <name evidence="3" type="ORF">PFICI_09465</name>
</gene>
<keyword evidence="4" id="KW-1185">Reference proteome</keyword>
<protein>
    <submittedName>
        <fullName evidence="3">Uncharacterized protein</fullName>
    </submittedName>
</protein>
<feature type="compositionally biased region" description="Polar residues" evidence="1">
    <location>
        <begin position="642"/>
        <end position="654"/>
    </location>
</feature>
<feature type="compositionally biased region" description="Low complexity" evidence="1">
    <location>
        <begin position="626"/>
        <end position="635"/>
    </location>
</feature>
<feature type="transmembrane region" description="Helical" evidence="2">
    <location>
        <begin position="263"/>
        <end position="285"/>
    </location>
</feature>
<dbReference type="EMBL" id="KI912114">
    <property type="protein sequence ID" value="ETS79612.1"/>
    <property type="molecule type" value="Genomic_DNA"/>
</dbReference>
<proteinExistence type="predicted"/>
<feature type="region of interest" description="Disordered" evidence="1">
    <location>
        <begin position="557"/>
        <end position="596"/>
    </location>
</feature>
<organism evidence="3 4">
    <name type="scientific">Pestalotiopsis fici (strain W106-1 / CGMCC3.15140)</name>
    <dbReference type="NCBI Taxonomy" id="1229662"/>
    <lineage>
        <taxon>Eukaryota</taxon>
        <taxon>Fungi</taxon>
        <taxon>Dikarya</taxon>
        <taxon>Ascomycota</taxon>
        <taxon>Pezizomycotina</taxon>
        <taxon>Sordariomycetes</taxon>
        <taxon>Xylariomycetidae</taxon>
        <taxon>Amphisphaeriales</taxon>
        <taxon>Sporocadaceae</taxon>
        <taxon>Pestalotiopsis</taxon>
    </lineage>
</organism>
<dbReference type="OMA" id="IWFPMRY"/>
<feature type="region of interest" description="Disordered" evidence="1">
    <location>
        <begin position="621"/>
        <end position="676"/>
    </location>
</feature>
<keyword evidence="2" id="KW-0812">Transmembrane</keyword>
<dbReference type="OrthoDB" id="5368516at2759"/>
<evidence type="ECO:0000313" key="4">
    <source>
        <dbReference type="Proteomes" id="UP000030651"/>
    </source>
</evidence>
<feature type="transmembrane region" description="Helical" evidence="2">
    <location>
        <begin position="297"/>
        <end position="321"/>
    </location>
</feature>
<evidence type="ECO:0000313" key="3">
    <source>
        <dbReference type="EMBL" id="ETS79612.1"/>
    </source>
</evidence>
<dbReference type="eggNOG" id="ENOG502SMUJ">
    <property type="taxonomic scope" value="Eukaryota"/>
</dbReference>
<dbReference type="GeneID" id="19274478"/>
<feature type="transmembrane region" description="Helical" evidence="2">
    <location>
        <begin position="100"/>
        <end position="121"/>
    </location>
</feature>